<evidence type="ECO:0000313" key="5">
    <source>
        <dbReference type="Proteomes" id="UP000886657"/>
    </source>
</evidence>
<dbReference type="PANTHER" id="PTHR30204">
    <property type="entry name" value="REDOX-CYCLING DRUG-SENSING TRANSCRIPTIONAL ACTIVATOR SOXR"/>
    <property type="match status" value="1"/>
</dbReference>
<feature type="compositionally biased region" description="Low complexity" evidence="2">
    <location>
        <begin position="143"/>
        <end position="154"/>
    </location>
</feature>
<dbReference type="Gene3D" id="1.10.1660.10">
    <property type="match status" value="1"/>
</dbReference>
<organism evidence="4 5">
    <name type="scientific">Candidatus Geothrix skivensis</name>
    <dbReference type="NCBI Taxonomy" id="2954439"/>
    <lineage>
        <taxon>Bacteria</taxon>
        <taxon>Pseudomonadati</taxon>
        <taxon>Acidobacteriota</taxon>
        <taxon>Holophagae</taxon>
        <taxon>Holophagales</taxon>
        <taxon>Holophagaceae</taxon>
        <taxon>Geothrix</taxon>
    </lineage>
</organism>
<dbReference type="PANTHER" id="PTHR30204:SF15">
    <property type="entry name" value="BLL5018 PROTEIN"/>
    <property type="match status" value="1"/>
</dbReference>
<dbReference type="EMBL" id="JADKIO010000013">
    <property type="protein sequence ID" value="MBK9798068.1"/>
    <property type="molecule type" value="Genomic_DNA"/>
</dbReference>
<dbReference type="PROSITE" id="PS50937">
    <property type="entry name" value="HTH_MERR_2"/>
    <property type="match status" value="1"/>
</dbReference>
<dbReference type="Proteomes" id="UP000886657">
    <property type="component" value="Unassembled WGS sequence"/>
</dbReference>
<dbReference type="SUPFAM" id="SSF46955">
    <property type="entry name" value="Putative DNA-binding domain"/>
    <property type="match status" value="1"/>
</dbReference>
<feature type="region of interest" description="Disordered" evidence="2">
    <location>
        <begin position="127"/>
        <end position="190"/>
    </location>
</feature>
<dbReference type="SMART" id="SM00422">
    <property type="entry name" value="HTH_MERR"/>
    <property type="match status" value="1"/>
</dbReference>
<proteinExistence type="predicted"/>
<gene>
    <name evidence="4" type="ORF">IPP58_16610</name>
</gene>
<keyword evidence="1" id="KW-0238">DNA-binding</keyword>
<name>A0A9D7SJM1_9BACT</name>
<dbReference type="InterPro" id="IPR047057">
    <property type="entry name" value="MerR_fam"/>
</dbReference>
<dbReference type="GO" id="GO:0003677">
    <property type="term" value="F:DNA binding"/>
    <property type="evidence" value="ECO:0007669"/>
    <property type="project" value="UniProtKB-KW"/>
</dbReference>
<feature type="domain" description="HTH merR-type" evidence="3">
    <location>
        <begin position="6"/>
        <end position="75"/>
    </location>
</feature>
<dbReference type="InterPro" id="IPR000551">
    <property type="entry name" value="MerR-type_HTH_dom"/>
</dbReference>
<feature type="compositionally biased region" description="Basic and acidic residues" evidence="2">
    <location>
        <begin position="162"/>
        <end position="171"/>
    </location>
</feature>
<comment type="caution">
    <text evidence="4">The sequence shown here is derived from an EMBL/GenBank/DDBJ whole genome shotgun (WGS) entry which is preliminary data.</text>
</comment>
<evidence type="ECO:0000256" key="1">
    <source>
        <dbReference type="ARBA" id="ARBA00023125"/>
    </source>
</evidence>
<evidence type="ECO:0000259" key="3">
    <source>
        <dbReference type="PROSITE" id="PS50937"/>
    </source>
</evidence>
<evidence type="ECO:0000313" key="4">
    <source>
        <dbReference type="EMBL" id="MBK9798068.1"/>
    </source>
</evidence>
<dbReference type="GO" id="GO:0003700">
    <property type="term" value="F:DNA-binding transcription factor activity"/>
    <property type="evidence" value="ECO:0007669"/>
    <property type="project" value="InterPro"/>
</dbReference>
<accession>A0A9D7SJM1</accession>
<dbReference type="AlphaFoldDB" id="A0A9D7SJM1"/>
<dbReference type="Pfam" id="PF13411">
    <property type="entry name" value="MerR_1"/>
    <property type="match status" value="1"/>
</dbReference>
<reference evidence="4" key="1">
    <citation type="submission" date="2020-10" db="EMBL/GenBank/DDBJ databases">
        <title>Connecting structure to function with the recovery of over 1000 high-quality activated sludge metagenome-assembled genomes encoding full-length rRNA genes using long-read sequencing.</title>
        <authorList>
            <person name="Singleton C.M."/>
            <person name="Petriglieri F."/>
            <person name="Kristensen J.M."/>
            <person name="Kirkegaard R.H."/>
            <person name="Michaelsen T.Y."/>
            <person name="Andersen M.H."/>
            <person name="Karst S.M."/>
            <person name="Dueholm M.S."/>
            <person name="Nielsen P.H."/>
            <person name="Albertsen M."/>
        </authorList>
    </citation>
    <scope>NUCLEOTIDE SEQUENCE</scope>
    <source>
        <strain evidence="4">Skiv_18-Q3-R9-52_MAXAC.067</strain>
    </source>
</reference>
<evidence type="ECO:0000256" key="2">
    <source>
        <dbReference type="SAM" id="MobiDB-lite"/>
    </source>
</evidence>
<sequence length="190" mass="20663">MSDKKWFKIGEAAQMVGVGPKDLRYWEDVISDIKPRRSRGNLRYYHVDELPRLKRIKGWLNEGLTVADCAELLAHGHLVQRLDLGLEPEELPAAPAQKPKPAFPRLLRTSTDLAPILKSIRALHDRLSGGGGGGGNRPQALPAKGAGDGAARAATPWPGVEGDARGRRQNPDPRAPPVLKSKAHGAWLAF</sequence>
<protein>
    <submittedName>
        <fullName evidence="4">MerR family transcriptional regulator</fullName>
    </submittedName>
</protein>
<dbReference type="InterPro" id="IPR009061">
    <property type="entry name" value="DNA-bd_dom_put_sf"/>
</dbReference>